<feature type="compositionally biased region" description="Polar residues" evidence="1">
    <location>
        <begin position="328"/>
        <end position="339"/>
    </location>
</feature>
<gene>
    <name evidence="4" type="ORF">ZIOFF_046606</name>
</gene>
<dbReference type="InterPro" id="IPR008480">
    <property type="entry name" value="DUF761_pln"/>
</dbReference>
<evidence type="ECO:0000259" key="3">
    <source>
        <dbReference type="Pfam" id="PF14364"/>
    </source>
</evidence>
<keyword evidence="2" id="KW-0812">Transmembrane</keyword>
<evidence type="ECO:0000256" key="2">
    <source>
        <dbReference type="SAM" id="Phobius"/>
    </source>
</evidence>
<keyword evidence="5" id="KW-1185">Reference proteome</keyword>
<evidence type="ECO:0000256" key="1">
    <source>
        <dbReference type="SAM" id="MobiDB-lite"/>
    </source>
</evidence>
<dbReference type="Pfam" id="PF14364">
    <property type="entry name" value="DUF4408"/>
    <property type="match status" value="1"/>
</dbReference>
<dbReference type="InterPro" id="IPR025520">
    <property type="entry name" value="DUF4408"/>
</dbReference>
<feature type="domain" description="DUF4408" evidence="3">
    <location>
        <begin position="8"/>
        <end position="37"/>
    </location>
</feature>
<name>A0A8J5FQG7_ZINOF</name>
<dbReference type="PANTHER" id="PTHR33098:SF53">
    <property type="entry name" value="OS05G0540900 PROTEIN"/>
    <property type="match status" value="1"/>
</dbReference>
<feature type="transmembrane region" description="Helical" evidence="2">
    <location>
        <begin position="20"/>
        <end position="39"/>
    </location>
</feature>
<feature type="region of interest" description="Disordered" evidence="1">
    <location>
        <begin position="210"/>
        <end position="236"/>
    </location>
</feature>
<dbReference type="EMBL" id="JACMSC010000013">
    <property type="protein sequence ID" value="KAG6491670.1"/>
    <property type="molecule type" value="Genomic_DNA"/>
</dbReference>
<protein>
    <recommendedName>
        <fullName evidence="3">DUF4408 domain-containing protein</fullName>
    </recommendedName>
</protein>
<keyword evidence="2" id="KW-0472">Membrane</keyword>
<feature type="compositionally biased region" description="Basic and acidic residues" evidence="1">
    <location>
        <begin position="219"/>
        <end position="228"/>
    </location>
</feature>
<keyword evidence="2" id="KW-1133">Transmembrane helix</keyword>
<dbReference type="Proteomes" id="UP000734854">
    <property type="component" value="Unassembled WGS sequence"/>
</dbReference>
<dbReference type="PANTHER" id="PTHR33098">
    <property type="entry name" value="COTTON FIBER (DUF761)"/>
    <property type="match status" value="1"/>
</dbReference>
<reference evidence="4 5" key="1">
    <citation type="submission" date="2020-08" db="EMBL/GenBank/DDBJ databases">
        <title>Plant Genome Project.</title>
        <authorList>
            <person name="Zhang R.-G."/>
        </authorList>
    </citation>
    <scope>NUCLEOTIDE SEQUENCE [LARGE SCALE GENOMIC DNA]</scope>
    <source>
        <tissue evidence="4">Rhizome</tissue>
    </source>
</reference>
<dbReference type="AlphaFoldDB" id="A0A8J5FQG7"/>
<accession>A0A8J5FQG7</accession>
<feature type="region of interest" description="Disordered" evidence="1">
    <location>
        <begin position="328"/>
        <end position="353"/>
    </location>
</feature>
<comment type="caution">
    <text evidence="4">The sequence shown here is derived from an EMBL/GenBank/DDBJ whole genome shotgun (WGS) entry which is preliminary data.</text>
</comment>
<proteinExistence type="predicted"/>
<evidence type="ECO:0000313" key="5">
    <source>
        <dbReference type="Proteomes" id="UP000734854"/>
    </source>
</evidence>
<organism evidence="4 5">
    <name type="scientific">Zingiber officinale</name>
    <name type="common">Ginger</name>
    <name type="synonym">Amomum zingiber</name>
    <dbReference type="NCBI Taxonomy" id="94328"/>
    <lineage>
        <taxon>Eukaryota</taxon>
        <taxon>Viridiplantae</taxon>
        <taxon>Streptophyta</taxon>
        <taxon>Embryophyta</taxon>
        <taxon>Tracheophyta</taxon>
        <taxon>Spermatophyta</taxon>
        <taxon>Magnoliopsida</taxon>
        <taxon>Liliopsida</taxon>
        <taxon>Zingiberales</taxon>
        <taxon>Zingiberaceae</taxon>
        <taxon>Zingiber</taxon>
    </lineage>
</organism>
<dbReference type="Pfam" id="PF05553">
    <property type="entry name" value="DUF761"/>
    <property type="match status" value="1"/>
</dbReference>
<evidence type="ECO:0000313" key="4">
    <source>
        <dbReference type="EMBL" id="KAG6491670.1"/>
    </source>
</evidence>
<sequence length="353" mass="38267">MLEASVSSILASVYCWFTPGVLFLFLNLVIGGIAFASVFTSRHQPGSSDTGAYAGHYLARSLSRRSSVVLDRFRTFKLHGDESLEIPDLTAAAATEDADNAKVSSGNFVVRSLSRSSSIVLDGLRSSFYARRYGSGHIEDPTDVAPAAGYEVSDDGRGYSAVHSLARSISRSSSIVLDSLRSFNLHRSPPPDAAASGEIVDEGPLALGEPQRENEEDEELHHLDRSLSDTHPTAGEMPRKLAVRMRKSASDNSAFAHFSKAEVEEVARGAEDVAEGDAYDQVDARADDFINRFRQQLKLQRLQSILRSPDQVLVSRSGSGQTFRSILGQVSRSSASQASGLPPYRDSRLSPKC</sequence>